<organism evidence="2 3">
    <name type="scientific">Photobacterium lipolyticum</name>
    <dbReference type="NCBI Taxonomy" id="266810"/>
    <lineage>
        <taxon>Bacteria</taxon>
        <taxon>Pseudomonadati</taxon>
        <taxon>Pseudomonadota</taxon>
        <taxon>Gammaproteobacteria</taxon>
        <taxon>Vibrionales</taxon>
        <taxon>Vibrionaceae</taxon>
        <taxon>Photobacterium</taxon>
    </lineage>
</organism>
<keyword evidence="1" id="KW-0812">Transmembrane</keyword>
<dbReference type="InterPro" id="IPR014316">
    <property type="entry name" value="TMAO_TorE"/>
</dbReference>
<sequence>MSRVTNQESVEKRSSEWQSFLFITVFLFPILSVMAVGGYGFIVWMMQIFLLGPPGHG</sequence>
<evidence type="ECO:0000313" key="3">
    <source>
        <dbReference type="Proteomes" id="UP000240904"/>
    </source>
</evidence>
<dbReference type="OrthoDB" id="7596241at2"/>
<reference evidence="2 3" key="1">
    <citation type="submission" date="2018-03" db="EMBL/GenBank/DDBJ databases">
        <title>Whole genome sequencing of Histamine producing bacteria.</title>
        <authorList>
            <person name="Butler K."/>
        </authorList>
    </citation>
    <scope>NUCLEOTIDE SEQUENCE [LARGE SCALE GENOMIC DNA]</scope>
    <source>
        <strain evidence="2 3">DSM 16190</strain>
    </source>
</reference>
<feature type="transmembrane region" description="Helical" evidence="1">
    <location>
        <begin position="20"/>
        <end position="46"/>
    </location>
</feature>
<dbReference type="InterPro" id="IPR010649">
    <property type="entry name" value="NapE_TorE"/>
</dbReference>
<keyword evidence="1" id="KW-0472">Membrane</keyword>
<evidence type="ECO:0000256" key="1">
    <source>
        <dbReference type="SAM" id="Phobius"/>
    </source>
</evidence>
<dbReference type="EMBL" id="PYMC01000003">
    <property type="protein sequence ID" value="PSW05962.1"/>
    <property type="molecule type" value="Genomic_DNA"/>
</dbReference>
<dbReference type="AlphaFoldDB" id="A0A2T3N0X4"/>
<protein>
    <submittedName>
        <fullName evidence="2">Trimethylamine N-oxide reductase system protein TorE</fullName>
    </submittedName>
</protein>
<name>A0A2T3N0X4_9GAMM</name>
<dbReference type="NCBIfam" id="TIGR02972">
    <property type="entry name" value="TMAO_torE"/>
    <property type="match status" value="1"/>
</dbReference>
<keyword evidence="1" id="KW-1133">Transmembrane helix</keyword>
<accession>A0A2T3N0X4</accession>
<keyword evidence="3" id="KW-1185">Reference proteome</keyword>
<comment type="caution">
    <text evidence="2">The sequence shown here is derived from an EMBL/GenBank/DDBJ whole genome shotgun (WGS) entry which is preliminary data.</text>
</comment>
<gene>
    <name evidence="2" type="primary">torE</name>
    <name evidence="2" type="ORF">C9I89_05420</name>
</gene>
<evidence type="ECO:0000313" key="2">
    <source>
        <dbReference type="EMBL" id="PSW05962.1"/>
    </source>
</evidence>
<dbReference type="Proteomes" id="UP000240904">
    <property type="component" value="Unassembled WGS sequence"/>
</dbReference>
<dbReference type="RefSeq" id="WP_107282344.1">
    <property type="nucleotide sequence ID" value="NZ_PYMC01000003.1"/>
</dbReference>
<dbReference type="Pfam" id="PF06796">
    <property type="entry name" value="NapE"/>
    <property type="match status" value="1"/>
</dbReference>
<proteinExistence type="predicted"/>